<evidence type="ECO:0000256" key="1">
    <source>
        <dbReference type="SAM" id="Phobius"/>
    </source>
</evidence>
<dbReference type="Proteomes" id="UP001497744">
    <property type="component" value="Unassembled WGS sequence"/>
</dbReference>
<feature type="transmembrane region" description="Helical" evidence="1">
    <location>
        <begin position="120"/>
        <end position="141"/>
    </location>
</feature>
<dbReference type="RefSeq" id="XP_067715436.1">
    <property type="nucleotide sequence ID" value="XM_067859335.1"/>
</dbReference>
<comment type="caution">
    <text evidence="2">The sequence shown here is derived from an EMBL/GenBank/DDBJ whole genome shotgun (WGS) entry which is preliminary data.</text>
</comment>
<name>A0AAV4LSX9_BABCB</name>
<evidence type="ECO:0000313" key="2">
    <source>
        <dbReference type="EMBL" id="GIX63367.1"/>
    </source>
</evidence>
<proteinExistence type="predicted"/>
<gene>
    <name evidence="2" type="ORF">BcabD6B2_28020</name>
</gene>
<dbReference type="EMBL" id="BPLF01000002">
    <property type="protein sequence ID" value="GIX63367.1"/>
    <property type="molecule type" value="Genomic_DNA"/>
</dbReference>
<dbReference type="AlphaFoldDB" id="A0AAV4LSX9"/>
<dbReference type="GeneID" id="94194848"/>
<keyword evidence="3" id="KW-1185">Reference proteome</keyword>
<evidence type="ECO:0000313" key="3">
    <source>
        <dbReference type="Proteomes" id="UP001497744"/>
    </source>
</evidence>
<sequence length="248" mass="27361">MTSGQKSLTQPPESLKDAVDWVLCMSGNDGEGDYSKGPETIQALAEKLQNLLRTVRVDGVDSCKLLMDDAIGHGSGNNRPIESIYRGLKDLIDQQNGMGSDYKCSYSDSDPSKSIDEKSAKMFCGMVPLIFFGIGFLFYVCRRDGGGWSKRKLSVGPIKDFLETVGFSADQLNGQKDGYNAVSSGLAMFSEFGDVESTPRNFSNFLKDVVEQTKRSLNSNPNHVPLGALYLFTYQYLKTKNAEHVIHH</sequence>
<accession>A0AAV4LSX9</accession>
<keyword evidence="1" id="KW-0472">Membrane</keyword>
<protein>
    <submittedName>
        <fullName evidence="2">Variant erythrocyte surface antigen-1 family protein</fullName>
    </submittedName>
</protein>
<keyword evidence="1" id="KW-1133">Transmembrane helix</keyword>
<keyword evidence="1" id="KW-0812">Transmembrane</keyword>
<organism evidence="2 3">
    <name type="scientific">Babesia caballi</name>
    <dbReference type="NCBI Taxonomy" id="5871"/>
    <lineage>
        <taxon>Eukaryota</taxon>
        <taxon>Sar</taxon>
        <taxon>Alveolata</taxon>
        <taxon>Apicomplexa</taxon>
        <taxon>Aconoidasida</taxon>
        <taxon>Piroplasmida</taxon>
        <taxon>Babesiidae</taxon>
        <taxon>Babesia</taxon>
    </lineage>
</organism>
<reference evidence="2 3" key="1">
    <citation type="submission" date="2021-06" db="EMBL/GenBank/DDBJ databases">
        <title>Genome sequence of Babesia caballi.</title>
        <authorList>
            <person name="Yamagishi J."/>
            <person name="Kidaka T."/>
            <person name="Ochi A."/>
        </authorList>
    </citation>
    <scope>NUCLEOTIDE SEQUENCE [LARGE SCALE GENOMIC DNA]</scope>
    <source>
        <strain evidence="2">USDA-D6B2</strain>
    </source>
</reference>